<evidence type="ECO:0000256" key="3">
    <source>
        <dbReference type="ARBA" id="ARBA00022801"/>
    </source>
</evidence>
<protein>
    <submittedName>
        <fullName evidence="9">Inositol phospholipid synthesis and fat-storage-inducing TM-domain-containing protein</fullName>
    </submittedName>
</protein>
<evidence type="ECO:0000256" key="7">
    <source>
        <dbReference type="ARBA" id="ARBA00023136"/>
    </source>
</evidence>
<comment type="caution">
    <text evidence="9">The sequence shown here is derived from an EMBL/GenBank/DDBJ whole genome shotgun (WGS) entry which is preliminary data.</text>
</comment>
<reference evidence="9" key="1">
    <citation type="submission" date="2021-03" db="EMBL/GenBank/DDBJ databases">
        <title>Evolutionary innovations through gain and loss of genes in the ectomycorrhizal Boletales.</title>
        <authorList>
            <person name="Wu G."/>
            <person name="Miyauchi S."/>
            <person name="Morin E."/>
            <person name="Yang Z.-L."/>
            <person name="Xu J."/>
            <person name="Martin F.M."/>
        </authorList>
    </citation>
    <scope>NUCLEOTIDE SEQUENCE</scope>
    <source>
        <strain evidence="9">BR01</strain>
    </source>
</reference>
<dbReference type="GO" id="GO:0010945">
    <property type="term" value="F:coenzyme A diphosphatase activity"/>
    <property type="evidence" value="ECO:0007669"/>
    <property type="project" value="InterPro"/>
</dbReference>
<dbReference type="PANTHER" id="PTHR23129:SF0">
    <property type="entry name" value="ACYL-COENZYME A DIPHOSPHATASE FITM2"/>
    <property type="match status" value="1"/>
</dbReference>
<comment type="subcellular location">
    <subcellularLocation>
        <location evidence="1">Endoplasmic reticulum membrane</location>
        <topology evidence="1">Multi-pass membrane protein</topology>
    </subcellularLocation>
</comment>
<dbReference type="PANTHER" id="PTHR23129">
    <property type="entry name" value="ACYL-COENZYME A DIPHOSPHATASE FITM2"/>
    <property type="match status" value="1"/>
</dbReference>
<feature type="transmembrane region" description="Helical" evidence="8">
    <location>
        <begin position="60"/>
        <end position="81"/>
    </location>
</feature>
<gene>
    <name evidence="9" type="ORF">JVT61DRAFT_14006</name>
</gene>
<dbReference type="OrthoDB" id="5579088at2759"/>
<organism evidence="9 10">
    <name type="scientific">Boletus reticuloceps</name>
    <dbReference type="NCBI Taxonomy" id="495285"/>
    <lineage>
        <taxon>Eukaryota</taxon>
        <taxon>Fungi</taxon>
        <taxon>Dikarya</taxon>
        <taxon>Basidiomycota</taxon>
        <taxon>Agaricomycotina</taxon>
        <taxon>Agaricomycetes</taxon>
        <taxon>Agaricomycetidae</taxon>
        <taxon>Boletales</taxon>
        <taxon>Boletineae</taxon>
        <taxon>Boletaceae</taxon>
        <taxon>Boletoideae</taxon>
        <taxon>Boletus</taxon>
    </lineage>
</organism>
<feature type="transmembrane region" description="Helical" evidence="8">
    <location>
        <begin position="182"/>
        <end position="202"/>
    </location>
</feature>
<dbReference type="GO" id="GO:0019915">
    <property type="term" value="P:lipid storage"/>
    <property type="evidence" value="ECO:0007669"/>
    <property type="project" value="InterPro"/>
</dbReference>
<keyword evidence="10" id="KW-1185">Reference proteome</keyword>
<evidence type="ECO:0000256" key="8">
    <source>
        <dbReference type="SAM" id="Phobius"/>
    </source>
</evidence>
<evidence type="ECO:0000313" key="9">
    <source>
        <dbReference type="EMBL" id="KAG6378291.1"/>
    </source>
</evidence>
<dbReference type="GO" id="GO:0005789">
    <property type="term" value="C:endoplasmic reticulum membrane"/>
    <property type="evidence" value="ECO:0007669"/>
    <property type="project" value="UniProtKB-SubCell"/>
</dbReference>
<keyword evidence="2 8" id="KW-0812">Transmembrane</keyword>
<dbReference type="Proteomes" id="UP000683000">
    <property type="component" value="Unassembled WGS sequence"/>
</dbReference>
<dbReference type="AlphaFoldDB" id="A0A8I3ADB0"/>
<keyword evidence="6" id="KW-0443">Lipid metabolism</keyword>
<keyword evidence="3" id="KW-0378">Hydrolase</keyword>
<keyword evidence="5 8" id="KW-1133">Transmembrane helix</keyword>
<evidence type="ECO:0000256" key="2">
    <source>
        <dbReference type="ARBA" id="ARBA00022692"/>
    </source>
</evidence>
<dbReference type="Pfam" id="PF10261">
    <property type="entry name" value="FIT"/>
    <property type="match status" value="2"/>
</dbReference>
<dbReference type="GO" id="GO:0034389">
    <property type="term" value="P:lipid droplet organization"/>
    <property type="evidence" value="ECO:0007669"/>
    <property type="project" value="TreeGrafter"/>
</dbReference>
<dbReference type="EMBL" id="JAGFBS010000007">
    <property type="protein sequence ID" value="KAG6378291.1"/>
    <property type="molecule type" value="Genomic_DNA"/>
</dbReference>
<evidence type="ECO:0000256" key="1">
    <source>
        <dbReference type="ARBA" id="ARBA00004477"/>
    </source>
</evidence>
<feature type="transmembrane region" description="Helical" evidence="8">
    <location>
        <begin position="93"/>
        <end position="112"/>
    </location>
</feature>
<proteinExistence type="predicted"/>
<dbReference type="GO" id="GO:0008654">
    <property type="term" value="P:phospholipid biosynthetic process"/>
    <property type="evidence" value="ECO:0007669"/>
    <property type="project" value="TreeGrafter"/>
</dbReference>
<evidence type="ECO:0000256" key="4">
    <source>
        <dbReference type="ARBA" id="ARBA00022824"/>
    </source>
</evidence>
<name>A0A8I3ADB0_9AGAM</name>
<dbReference type="InterPro" id="IPR019388">
    <property type="entry name" value="FIT"/>
</dbReference>
<accession>A0A8I3ADB0</accession>
<keyword evidence="7 8" id="KW-0472">Membrane</keyword>
<evidence type="ECO:0000256" key="5">
    <source>
        <dbReference type="ARBA" id="ARBA00022989"/>
    </source>
</evidence>
<sequence>MTISINTRQATFITLTLVLFLGTVYSIKNNTYLDTSNPLLTHLPHPLHKSDYFANKSNILNVWFIKRAWGWTSLAFLFLWLTSPRRIQTLSRVCQWLLASVAWLVFTSWFFGPALIERFILLTGGECTVALPSGAAFPVSPEYCLTKMRLSPLTHPTLFAAPLILPDAPWSTVPRLRRGHDVSGHVFLLTMSILFLAAQLTPSLRAARWSPMHTWAVMATVGLLAIWLFALGTTSVYFHTPLEKLTGYLLGLAGYSLTLLL</sequence>
<feature type="transmembrane region" description="Helical" evidence="8">
    <location>
        <begin position="214"/>
        <end position="239"/>
    </location>
</feature>
<keyword evidence="4" id="KW-0256">Endoplasmic reticulum</keyword>
<evidence type="ECO:0000256" key="6">
    <source>
        <dbReference type="ARBA" id="ARBA00023098"/>
    </source>
</evidence>
<evidence type="ECO:0000313" key="10">
    <source>
        <dbReference type="Proteomes" id="UP000683000"/>
    </source>
</evidence>